<gene>
    <name evidence="1" type="ORF">METZ01_LOCUS264791</name>
</gene>
<dbReference type="AlphaFoldDB" id="A0A382JLG2"/>
<organism evidence="1">
    <name type="scientific">marine metagenome</name>
    <dbReference type="NCBI Taxonomy" id="408172"/>
    <lineage>
        <taxon>unclassified sequences</taxon>
        <taxon>metagenomes</taxon>
        <taxon>ecological metagenomes</taxon>
    </lineage>
</organism>
<evidence type="ECO:0000313" key="1">
    <source>
        <dbReference type="EMBL" id="SVC11937.1"/>
    </source>
</evidence>
<dbReference type="EMBL" id="UINC01074589">
    <property type="protein sequence ID" value="SVC11937.1"/>
    <property type="molecule type" value="Genomic_DNA"/>
</dbReference>
<name>A0A382JLG2_9ZZZZ</name>
<protein>
    <recommendedName>
        <fullName evidence="2">Cadherin domain-containing protein</fullName>
    </recommendedName>
</protein>
<feature type="non-terminal residue" evidence="1">
    <location>
        <position position="1"/>
    </location>
</feature>
<feature type="non-terminal residue" evidence="1">
    <location>
        <position position="438"/>
    </location>
</feature>
<accession>A0A382JLG2</accession>
<proteinExistence type="predicted"/>
<sequence>TFTSSNWATVQPVTVTGQDDAVDDGDVAYQILTAAATSADPAYNGIDAIDVDAVNNNDDTAAIVANPTTGLTTTENGGTDAFQVTLATPPFNQVTVLLLSSDPAEGTVPSIIQFDPSNWNVAQTVTVTGIDDIAADGDQAYQITGTGSSADVKYYNLSMSPVSVTNSDNDTPGITVTPTSGLTTTEAGGAASFTAKLASQPSQNVAITLSSSDPTEGLPSTLNALSSQLLTFTYLDWNTPQTVTVTGVDDNIDDGDISYNITGTVSSLDNGYNNFYMSNVSTTNSDDDTKGITVGVSGTPTTTEAGGTASFTVVLDTEPTDDVSIGITSSDNTEGAVSAATLTFTNQNWSTAQTVTVTGADDNAVDGDITYTAITTPASSNDANYSGVDPDNVSVINTDDDAIGFQITPTTGLTTTEASGTATFTVKLRSQPFAFDGQ</sequence>
<reference evidence="1" key="1">
    <citation type="submission" date="2018-05" db="EMBL/GenBank/DDBJ databases">
        <authorList>
            <person name="Lanie J.A."/>
            <person name="Ng W.-L."/>
            <person name="Kazmierczak K.M."/>
            <person name="Andrzejewski T.M."/>
            <person name="Davidsen T.M."/>
            <person name="Wayne K.J."/>
            <person name="Tettelin H."/>
            <person name="Glass J.I."/>
            <person name="Rusch D."/>
            <person name="Podicherti R."/>
            <person name="Tsui H.-C.T."/>
            <person name="Winkler M.E."/>
        </authorList>
    </citation>
    <scope>NUCLEOTIDE SEQUENCE</scope>
</reference>
<evidence type="ECO:0008006" key="2">
    <source>
        <dbReference type="Google" id="ProtNLM"/>
    </source>
</evidence>